<dbReference type="PATRIC" id="fig|1203610.3.peg.187"/>
<evidence type="ECO:0008006" key="8">
    <source>
        <dbReference type="Google" id="ProtNLM"/>
    </source>
</evidence>
<dbReference type="STRING" id="1203610.HMPREF1536_00173"/>
<dbReference type="InterPro" id="IPR020816">
    <property type="entry name" value="Histone-like_DNA-bd_CS"/>
</dbReference>
<gene>
    <name evidence="6" type="ORF">HMPREF1536_00173</name>
</gene>
<evidence type="ECO:0000256" key="5">
    <source>
        <dbReference type="SAM" id="MobiDB-lite"/>
    </source>
</evidence>
<comment type="caution">
    <text evidence="6">The sequence shown here is derived from an EMBL/GenBank/DDBJ whole genome shotgun (WGS) entry which is preliminary data.</text>
</comment>
<dbReference type="CDD" id="cd13832">
    <property type="entry name" value="IHF"/>
    <property type="match status" value="1"/>
</dbReference>
<dbReference type="SMART" id="SM00411">
    <property type="entry name" value="BHL"/>
    <property type="match status" value="1"/>
</dbReference>
<dbReference type="PRINTS" id="PR01727">
    <property type="entry name" value="DNABINDINGHU"/>
</dbReference>
<feature type="region of interest" description="Disordered" evidence="5">
    <location>
        <begin position="48"/>
        <end position="68"/>
    </location>
</feature>
<dbReference type="GO" id="GO:0003677">
    <property type="term" value="F:DNA binding"/>
    <property type="evidence" value="ECO:0007669"/>
    <property type="project" value="UniProtKB-KW"/>
</dbReference>
<dbReference type="PANTHER" id="PTHR33175:SF3">
    <property type="entry name" value="DNA-BINDING PROTEIN HU-BETA"/>
    <property type="match status" value="1"/>
</dbReference>
<dbReference type="GO" id="GO:0005829">
    <property type="term" value="C:cytosol"/>
    <property type="evidence" value="ECO:0007669"/>
    <property type="project" value="TreeGrafter"/>
</dbReference>
<proteinExistence type="inferred from homology"/>
<keyword evidence="7" id="KW-1185">Reference proteome</keyword>
<dbReference type="RefSeq" id="WP_028730521.1">
    <property type="nucleotide sequence ID" value="NZ_KE386767.1"/>
</dbReference>
<dbReference type="HOGENOM" id="CLU_105066_3_3_10"/>
<organism evidence="6 7">
    <name type="scientific">Parabacteroides gordonii MS-1 = DSM 23371</name>
    <dbReference type="NCBI Taxonomy" id="1203610"/>
    <lineage>
        <taxon>Bacteria</taxon>
        <taxon>Pseudomonadati</taxon>
        <taxon>Bacteroidota</taxon>
        <taxon>Bacteroidia</taxon>
        <taxon>Bacteroidales</taxon>
        <taxon>Tannerellaceae</taxon>
        <taxon>Parabacteroides</taxon>
    </lineage>
</organism>
<dbReference type="Gene3D" id="4.10.520.10">
    <property type="entry name" value="IHF-like DNA-binding proteins"/>
    <property type="match status" value="1"/>
</dbReference>
<protein>
    <recommendedName>
        <fullName evidence="8">HU family DNA-binding protein</fullName>
    </recommendedName>
</protein>
<evidence type="ECO:0000256" key="4">
    <source>
        <dbReference type="RuleBase" id="RU003939"/>
    </source>
</evidence>
<accession>A0A0F5JR83</accession>
<comment type="similarity">
    <text evidence="1 4">Belongs to the bacterial histone-like protein family.</text>
</comment>
<keyword evidence="3" id="KW-0238">DNA-binding</keyword>
<evidence type="ECO:0000313" key="6">
    <source>
        <dbReference type="EMBL" id="KKB60293.1"/>
    </source>
</evidence>
<dbReference type="Pfam" id="PF00216">
    <property type="entry name" value="Bac_DNA_binding"/>
    <property type="match status" value="1"/>
</dbReference>
<evidence type="ECO:0000313" key="7">
    <source>
        <dbReference type="Proteomes" id="UP000033035"/>
    </source>
</evidence>
<dbReference type="InterPro" id="IPR010992">
    <property type="entry name" value="IHF-like_DNA-bd_dom_sf"/>
</dbReference>
<evidence type="ECO:0000256" key="1">
    <source>
        <dbReference type="ARBA" id="ARBA00010529"/>
    </source>
</evidence>
<reference evidence="6 7" key="1">
    <citation type="submission" date="2013-04" db="EMBL/GenBank/DDBJ databases">
        <title>The Genome Sequence of Parabacteroides gordonii DSM 23371.</title>
        <authorList>
            <consortium name="The Broad Institute Genomics Platform"/>
            <person name="Earl A."/>
            <person name="Ward D."/>
            <person name="Feldgarden M."/>
            <person name="Gevers D."/>
            <person name="Martens E."/>
            <person name="Sakamoto M."/>
            <person name="Benno Y."/>
            <person name="Suzuki N."/>
            <person name="Matsunaga N."/>
            <person name="Koshihara K."/>
            <person name="Seki M."/>
            <person name="Komiya H."/>
            <person name="Walker B."/>
            <person name="Young S."/>
            <person name="Zeng Q."/>
            <person name="Gargeya S."/>
            <person name="Fitzgerald M."/>
            <person name="Haas B."/>
            <person name="Abouelleil A."/>
            <person name="Allen A.W."/>
            <person name="Alvarado L."/>
            <person name="Arachchi H.M."/>
            <person name="Berlin A.M."/>
            <person name="Chapman S.B."/>
            <person name="Gainer-Dewar J."/>
            <person name="Goldberg J."/>
            <person name="Griggs A."/>
            <person name="Gujja S."/>
            <person name="Hansen M."/>
            <person name="Howarth C."/>
            <person name="Imamovic A."/>
            <person name="Ireland A."/>
            <person name="Larimer J."/>
            <person name="McCowan C."/>
            <person name="Murphy C."/>
            <person name="Pearson M."/>
            <person name="Poon T.W."/>
            <person name="Priest M."/>
            <person name="Roberts A."/>
            <person name="Saif S."/>
            <person name="Shea T."/>
            <person name="Sisk P."/>
            <person name="Sykes S."/>
            <person name="Wortman J."/>
            <person name="Nusbaum C."/>
            <person name="Birren B."/>
        </authorList>
    </citation>
    <scope>NUCLEOTIDE SEQUENCE [LARGE SCALE GENOMIC DNA]</scope>
    <source>
        <strain evidence="6 7">MS-1</strain>
    </source>
</reference>
<keyword evidence="2" id="KW-0226">DNA condensation</keyword>
<dbReference type="InterPro" id="IPR000119">
    <property type="entry name" value="Hist_DNA-bd"/>
</dbReference>
<evidence type="ECO:0000256" key="3">
    <source>
        <dbReference type="ARBA" id="ARBA00023125"/>
    </source>
</evidence>
<dbReference type="PANTHER" id="PTHR33175">
    <property type="entry name" value="DNA-BINDING PROTEIN HU"/>
    <property type="match status" value="1"/>
</dbReference>
<dbReference type="GO" id="GO:0030527">
    <property type="term" value="F:structural constituent of chromatin"/>
    <property type="evidence" value="ECO:0007669"/>
    <property type="project" value="InterPro"/>
</dbReference>
<dbReference type="Proteomes" id="UP000033035">
    <property type="component" value="Unassembled WGS sequence"/>
</dbReference>
<dbReference type="GO" id="GO:0030261">
    <property type="term" value="P:chromosome condensation"/>
    <property type="evidence" value="ECO:0007669"/>
    <property type="project" value="UniProtKB-KW"/>
</dbReference>
<dbReference type="AlphaFoldDB" id="A0A0F5JR83"/>
<dbReference type="SUPFAM" id="SSF47729">
    <property type="entry name" value="IHF-like DNA-binding proteins"/>
    <property type="match status" value="1"/>
</dbReference>
<sequence length="95" mass="10460">MNKNDLITRLAAKLDIPCTASRKYLEAFEETLGEALEKGEPVALQGFGTLSPWQQTGRPARNPKTGVPCMIAPRRSVKFKPGKGLLEKLNGSEYE</sequence>
<dbReference type="PROSITE" id="PS00045">
    <property type="entry name" value="HISTONE_LIKE"/>
    <property type="match status" value="1"/>
</dbReference>
<name>A0A0F5JR83_9BACT</name>
<evidence type="ECO:0000256" key="2">
    <source>
        <dbReference type="ARBA" id="ARBA00023067"/>
    </source>
</evidence>
<dbReference type="EMBL" id="AQHW01000002">
    <property type="protein sequence ID" value="KKB60293.1"/>
    <property type="molecule type" value="Genomic_DNA"/>
</dbReference>